<evidence type="ECO:0000256" key="5">
    <source>
        <dbReference type="ARBA" id="ARBA00023136"/>
    </source>
</evidence>
<feature type="transmembrane region" description="Helical" evidence="6">
    <location>
        <begin position="138"/>
        <end position="158"/>
    </location>
</feature>
<organism evidence="7 8">
    <name type="scientific">Sulfitobacter aestuariivivens</name>
    <dbReference type="NCBI Taxonomy" id="2766981"/>
    <lineage>
        <taxon>Bacteria</taxon>
        <taxon>Pseudomonadati</taxon>
        <taxon>Pseudomonadota</taxon>
        <taxon>Alphaproteobacteria</taxon>
        <taxon>Rhodobacterales</taxon>
        <taxon>Roseobacteraceae</taxon>
        <taxon>Sulfitobacter</taxon>
    </lineage>
</organism>
<comment type="subcellular location">
    <subcellularLocation>
        <location evidence="1">Cell membrane</location>
        <topology evidence="1">Multi-pass membrane protein</topology>
    </subcellularLocation>
</comment>
<proteinExistence type="predicted"/>
<dbReference type="PANTHER" id="PTHR30086">
    <property type="entry name" value="ARGININE EXPORTER PROTEIN ARGO"/>
    <property type="match status" value="1"/>
</dbReference>
<dbReference type="GO" id="GO:0015171">
    <property type="term" value="F:amino acid transmembrane transporter activity"/>
    <property type="evidence" value="ECO:0007669"/>
    <property type="project" value="TreeGrafter"/>
</dbReference>
<feature type="transmembrane region" description="Helical" evidence="6">
    <location>
        <begin position="37"/>
        <end position="62"/>
    </location>
</feature>
<dbReference type="RefSeq" id="WP_191074743.1">
    <property type="nucleotide sequence ID" value="NZ_JACTAG010000001.1"/>
</dbReference>
<dbReference type="EMBL" id="JACTAG010000001">
    <property type="protein sequence ID" value="MBD3663809.1"/>
    <property type="molecule type" value="Genomic_DNA"/>
</dbReference>
<reference evidence="7" key="1">
    <citation type="submission" date="2020-08" db="EMBL/GenBank/DDBJ databases">
        <title>Sulfitobacter aestuariivivens sp. nov., isolated from a tidal flat.</title>
        <authorList>
            <person name="Park S."/>
            <person name="Yoon J.-H."/>
        </authorList>
    </citation>
    <scope>NUCLEOTIDE SEQUENCE</scope>
    <source>
        <strain evidence="7">TSTF-M16</strain>
    </source>
</reference>
<evidence type="ECO:0000256" key="3">
    <source>
        <dbReference type="ARBA" id="ARBA00022692"/>
    </source>
</evidence>
<feature type="transmembrane region" description="Helical" evidence="6">
    <location>
        <begin position="178"/>
        <end position="196"/>
    </location>
</feature>
<keyword evidence="5 6" id="KW-0472">Membrane</keyword>
<sequence>MVTFALAVFFLIVTPGPGVLSLAGVGSGFGAGPGRRYLLGLFLGNNLVLFAVVTGAAALILADPRIRTLLMAASTAYLLYLAARIAFAGARIAFIERATPPGVRGGILLQVINPKAYAVNTAVVSGFNFLPGNVPVEVMLKVLVLNVIWLPIHFGWLWAGLRLRELALAPSTQRRVNMAMATAMLVVVGLAVWTQLRP</sequence>
<evidence type="ECO:0000313" key="7">
    <source>
        <dbReference type="EMBL" id="MBD3663809.1"/>
    </source>
</evidence>
<dbReference type="AlphaFoldDB" id="A0A927D4P7"/>
<evidence type="ECO:0000256" key="2">
    <source>
        <dbReference type="ARBA" id="ARBA00022475"/>
    </source>
</evidence>
<evidence type="ECO:0000256" key="1">
    <source>
        <dbReference type="ARBA" id="ARBA00004651"/>
    </source>
</evidence>
<protein>
    <submittedName>
        <fullName evidence="7">LysE family transporter</fullName>
    </submittedName>
</protein>
<feature type="transmembrane region" description="Helical" evidence="6">
    <location>
        <begin position="69"/>
        <end position="94"/>
    </location>
</feature>
<dbReference type="PANTHER" id="PTHR30086:SF20">
    <property type="entry name" value="ARGININE EXPORTER PROTEIN ARGO-RELATED"/>
    <property type="match status" value="1"/>
</dbReference>
<gene>
    <name evidence="7" type="ORF">H9Q16_07750</name>
</gene>
<dbReference type="GO" id="GO:0005886">
    <property type="term" value="C:plasma membrane"/>
    <property type="evidence" value="ECO:0007669"/>
    <property type="project" value="UniProtKB-SubCell"/>
</dbReference>
<evidence type="ECO:0000256" key="4">
    <source>
        <dbReference type="ARBA" id="ARBA00022989"/>
    </source>
</evidence>
<dbReference type="InterPro" id="IPR001123">
    <property type="entry name" value="LeuE-type"/>
</dbReference>
<name>A0A927D4P7_9RHOB</name>
<keyword evidence="4 6" id="KW-1133">Transmembrane helix</keyword>
<keyword evidence="3 6" id="KW-0812">Transmembrane</keyword>
<evidence type="ECO:0000256" key="6">
    <source>
        <dbReference type="SAM" id="Phobius"/>
    </source>
</evidence>
<keyword evidence="8" id="KW-1185">Reference proteome</keyword>
<dbReference type="Pfam" id="PF01810">
    <property type="entry name" value="LysE"/>
    <property type="match status" value="1"/>
</dbReference>
<comment type="caution">
    <text evidence="7">The sequence shown here is derived from an EMBL/GenBank/DDBJ whole genome shotgun (WGS) entry which is preliminary data.</text>
</comment>
<evidence type="ECO:0000313" key="8">
    <source>
        <dbReference type="Proteomes" id="UP000635142"/>
    </source>
</evidence>
<keyword evidence="2" id="KW-1003">Cell membrane</keyword>
<dbReference type="Proteomes" id="UP000635142">
    <property type="component" value="Unassembled WGS sequence"/>
</dbReference>
<accession>A0A927D4P7</accession>